<dbReference type="CDD" id="cd09917">
    <property type="entry name" value="F-box_SF"/>
    <property type="match status" value="2"/>
</dbReference>
<dbReference type="AlphaFoldDB" id="A0A0N5A7B9"/>
<dbReference type="PROSITE" id="PS50181">
    <property type="entry name" value="FBOX"/>
    <property type="match status" value="2"/>
</dbReference>
<dbReference type="SUPFAM" id="SSF81383">
    <property type="entry name" value="F-box domain"/>
    <property type="match status" value="2"/>
</dbReference>
<organism evidence="2 3">
    <name type="scientific">Parastrongyloides trichosuri</name>
    <name type="common">Possum-specific nematode worm</name>
    <dbReference type="NCBI Taxonomy" id="131310"/>
    <lineage>
        <taxon>Eukaryota</taxon>
        <taxon>Metazoa</taxon>
        <taxon>Ecdysozoa</taxon>
        <taxon>Nematoda</taxon>
        <taxon>Chromadorea</taxon>
        <taxon>Rhabditida</taxon>
        <taxon>Tylenchina</taxon>
        <taxon>Panagrolaimomorpha</taxon>
        <taxon>Strongyloidoidea</taxon>
        <taxon>Strongyloididae</taxon>
        <taxon>Parastrongyloides</taxon>
    </lineage>
</organism>
<sequence length="530" mass="63050">MSILELPVELLIKILSYLECNDLRQIRYASKVFHVIIENNIHLMNKFEIHELTIISTHREKQEEKFDVEFSTYNGFNPIKEKRIKIVSFIFLPNLNSYQQKNIYSSCLHYYLTRCDINYLESISITVEGVNELFDVINQFITSKTPIKNINISVSKTPTPHSIETFITNTQNIEYLRINKLNFYPSISTITFPTFEKLRVLEIYDYFDNEQYIKEVMKLESLPVEILIKIFSYLEHHEIRNVKLTSRSLYIVVSKNIHAIKKHKLYHLKFGNVNDEEEEELFDVELNFHDSNALGYSRNCREFKFIKMDRLHNLLRRCDMYYLENLVIYGRKSKILFDILEPHLPENSRVLTLQIDTVQTSTPQKVEKFFNKLRSLESLTIRNLTFIKPKETINFPVFPNLSMLRIESTHYTEEDFIKNTSLNLINNCFKIHHFTFDTHTKNFSIGTIQALIEKKLNTLKCLDTDIFHRFTIILHSFIGISNENRFNMLSALSTRWKNSFTRWMVIENNVVAHKYCRRCGKTIYFNFHVL</sequence>
<protein>
    <submittedName>
        <fullName evidence="3">F-box domain-containing protein</fullName>
    </submittedName>
</protein>
<proteinExistence type="predicted"/>
<accession>A0A0N5A7B9</accession>
<feature type="domain" description="F-box" evidence="1">
    <location>
        <begin position="216"/>
        <end position="263"/>
    </location>
</feature>
<evidence type="ECO:0000313" key="2">
    <source>
        <dbReference type="Proteomes" id="UP000038045"/>
    </source>
</evidence>
<dbReference type="Gene3D" id="3.80.10.10">
    <property type="entry name" value="Ribonuclease Inhibitor"/>
    <property type="match status" value="2"/>
</dbReference>
<name>A0A0N5A7B9_PARTI</name>
<dbReference type="Proteomes" id="UP000038045">
    <property type="component" value="Unplaced"/>
</dbReference>
<dbReference type="InterPro" id="IPR036047">
    <property type="entry name" value="F-box-like_dom_sf"/>
</dbReference>
<evidence type="ECO:0000259" key="1">
    <source>
        <dbReference type="PROSITE" id="PS50181"/>
    </source>
</evidence>
<dbReference type="WBParaSite" id="PTRK_0001790300.1">
    <property type="protein sequence ID" value="PTRK_0001790300.1"/>
    <property type="gene ID" value="PTRK_0001790300"/>
</dbReference>
<reference evidence="3" key="1">
    <citation type="submission" date="2017-02" db="UniProtKB">
        <authorList>
            <consortium name="WormBaseParasite"/>
        </authorList>
    </citation>
    <scope>IDENTIFICATION</scope>
</reference>
<dbReference type="Pfam" id="PF12937">
    <property type="entry name" value="F-box-like"/>
    <property type="match status" value="2"/>
</dbReference>
<dbReference type="InterPro" id="IPR032675">
    <property type="entry name" value="LRR_dom_sf"/>
</dbReference>
<evidence type="ECO:0000313" key="3">
    <source>
        <dbReference type="WBParaSite" id="PTRK_0001790300.1"/>
    </source>
</evidence>
<keyword evidence="2" id="KW-1185">Reference proteome</keyword>
<dbReference type="SMART" id="SM00256">
    <property type="entry name" value="FBOX"/>
    <property type="match status" value="2"/>
</dbReference>
<feature type="domain" description="F-box" evidence="1">
    <location>
        <begin position="1"/>
        <end position="47"/>
    </location>
</feature>
<dbReference type="InterPro" id="IPR001810">
    <property type="entry name" value="F-box_dom"/>
</dbReference>